<gene>
    <name evidence="1" type="ORF">KCU76_g85</name>
</gene>
<protein>
    <submittedName>
        <fullName evidence="1">Uncharacterized protein</fullName>
    </submittedName>
</protein>
<organism evidence="1 2">
    <name type="scientific">Aureobasidium melanogenum</name>
    <name type="common">Aureobasidium pullulans var. melanogenum</name>
    <dbReference type="NCBI Taxonomy" id="46634"/>
    <lineage>
        <taxon>Eukaryota</taxon>
        <taxon>Fungi</taxon>
        <taxon>Dikarya</taxon>
        <taxon>Ascomycota</taxon>
        <taxon>Pezizomycotina</taxon>
        <taxon>Dothideomycetes</taxon>
        <taxon>Dothideomycetidae</taxon>
        <taxon>Dothideales</taxon>
        <taxon>Saccotheciaceae</taxon>
        <taxon>Aureobasidium</taxon>
    </lineage>
</organism>
<comment type="caution">
    <text evidence="1">The sequence shown here is derived from an EMBL/GenBank/DDBJ whole genome shotgun (WGS) entry which is preliminary data.</text>
</comment>
<sequence length="136" mass="15750">MSSHCTNSCKVTVLRPFKHLSQRVLSCRVDRRGNNRGLCDVQIRSSSKSTLFSNELSYINKVVCGKVEYRPDAEILKIVCKFVLLLRGTILRFSCGNQLINHRSRISHSCRIRNDTFHIAFGYRFSKVSWCWTFVC</sequence>
<reference evidence="1" key="1">
    <citation type="journal article" date="2021" name="J Fungi (Basel)">
        <title>Virulence traits and population genomics of the black yeast Aureobasidium melanogenum.</title>
        <authorList>
            <person name="Cernosa A."/>
            <person name="Sun X."/>
            <person name="Gostincar C."/>
            <person name="Fang C."/>
            <person name="Gunde-Cimerman N."/>
            <person name="Song Z."/>
        </authorList>
    </citation>
    <scope>NUCLEOTIDE SEQUENCE</scope>
    <source>
        <strain evidence="1">EXF-9911</strain>
    </source>
</reference>
<feature type="non-terminal residue" evidence="1">
    <location>
        <position position="136"/>
    </location>
</feature>
<dbReference type="AlphaFoldDB" id="A0A9P8JG10"/>
<evidence type="ECO:0000313" key="2">
    <source>
        <dbReference type="Proteomes" id="UP000779574"/>
    </source>
</evidence>
<dbReference type="Proteomes" id="UP000779574">
    <property type="component" value="Unassembled WGS sequence"/>
</dbReference>
<evidence type="ECO:0000313" key="1">
    <source>
        <dbReference type="EMBL" id="KAG9701321.1"/>
    </source>
</evidence>
<name>A0A9P8JG10_AURME</name>
<proteinExistence type="predicted"/>
<dbReference type="EMBL" id="JAHFXF010000001">
    <property type="protein sequence ID" value="KAG9701321.1"/>
    <property type="molecule type" value="Genomic_DNA"/>
</dbReference>
<accession>A0A9P8JG10</accession>
<reference evidence="1" key="2">
    <citation type="submission" date="2021-08" db="EMBL/GenBank/DDBJ databases">
        <authorList>
            <person name="Gostincar C."/>
            <person name="Sun X."/>
            <person name="Song Z."/>
            <person name="Gunde-Cimerman N."/>
        </authorList>
    </citation>
    <scope>NUCLEOTIDE SEQUENCE</scope>
    <source>
        <strain evidence="1">EXF-9911</strain>
    </source>
</reference>